<reference evidence="2" key="1">
    <citation type="journal article" date="2019" name="Int. J. Syst. Evol. Microbiol.">
        <title>The Global Catalogue of Microorganisms (GCM) 10K type strain sequencing project: providing services to taxonomists for standard genome sequencing and annotation.</title>
        <authorList>
            <consortium name="The Broad Institute Genomics Platform"/>
            <consortium name="The Broad Institute Genome Sequencing Center for Infectious Disease"/>
            <person name="Wu L."/>
            <person name="Ma J."/>
        </authorList>
    </citation>
    <scope>NUCLEOTIDE SEQUENCE [LARGE SCALE GENOMIC DNA]</scope>
    <source>
        <strain evidence="2">CECT 8482</strain>
    </source>
</reference>
<keyword evidence="2" id="KW-1185">Reference proteome</keyword>
<proteinExistence type="predicted"/>
<dbReference type="Proteomes" id="UP001243846">
    <property type="component" value="Unassembled WGS sequence"/>
</dbReference>
<comment type="caution">
    <text evidence="1">The sequence shown here is derived from an EMBL/GenBank/DDBJ whole genome shotgun (WGS) entry which is preliminary data.</text>
</comment>
<sequence>MQARFRFAAIYEGTDSNITFAAPTARVKGTGKLVVDGSIQGRHVEAETITGGLLAAAGIITKSAQIDDLVVTRAKTANLAIDAAKIANLAVSGAKIANLTVDTINIKDGAVTQVRSSANWTGVATDNTVTFVDVHTLTWNSAKAGIHLQSVRFRRRANGGGSSRIYVRFMVDGAVVEWPDGTTEFKFWACRPQTVRSKSSPSFAA</sequence>
<gene>
    <name evidence="1" type="ORF">QWZ10_02615</name>
</gene>
<name>A0ABT8D2E3_9RHOB</name>
<evidence type="ECO:0000313" key="2">
    <source>
        <dbReference type="Proteomes" id="UP001243846"/>
    </source>
</evidence>
<accession>A0ABT8D2E3</accession>
<dbReference type="EMBL" id="JAUFRC010000001">
    <property type="protein sequence ID" value="MDN3710988.1"/>
    <property type="molecule type" value="Genomic_DNA"/>
</dbReference>
<protein>
    <recommendedName>
        <fullName evidence="3">DUF1983 domain-containing protein</fullName>
    </recommendedName>
</protein>
<evidence type="ECO:0008006" key="3">
    <source>
        <dbReference type="Google" id="ProtNLM"/>
    </source>
</evidence>
<organism evidence="1 2">
    <name type="scientific">Paracoccus cavernae</name>
    <dbReference type="NCBI Taxonomy" id="1571207"/>
    <lineage>
        <taxon>Bacteria</taxon>
        <taxon>Pseudomonadati</taxon>
        <taxon>Pseudomonadota</taxon>
        <taxon>Alphaproteobacteria</taxon>
        <taxon>Rhodobacterales</taxon>
        <taxon>Paracoccaceae</taxon>
        <taxon>Paracoccus</taxon>
    </lineage>
</organism>
<evidence type="ECO:0000313" key="1">
    <source>
        <dbReference type="EMBL" id="MDN3710988.1"/>
    </source>
</evidence>